<dbReference type="CDD" id="cd00190">
    <property type="entry name" value="Tryp_SPc"/>
    <property type="match status" value="1"/>
</dbReference>
<evidence type="ECO:0000256" key="8">
    <source>
        <dbReference type="ARBA" id="ARBA00022825"/>
    </source>
</evidence>
<organism evidence="17 18">
    <name type="scientific">Echinops telfairi</name>
    <name type="common">Lesser hedgehog tenrec</name>
    <dbReference type="NCBI Taxonomy" id="9371"/>
    <lineage>
        <taxon>Eukaryota</taxon>
        <taxon>Metazoa</taxon>
        <taxon>Chordata</taxon>
        <taxon>Craniata</taxon>
        <taxon>Vertebrata</taxon>
        <taxon>Euteleostomi</taxon>
        <taxon>Mammalia</taxon>
        <taxon>Eutheria</taxon>
        <taxon>Afrotheria</taxon>
        <taxon>Tenrecidae</taxon>
        <taxon>Tenrecinae</taxon>
        <taxon>Echinops</taxon>
    </lineage>
</organism>
<evidence type="ECO:0000256" key="12">
    <source>
        <dbReference type="ARBA" id="ARBA00025832"/>
    </source>
</evidence>
<dbReference type="EC" id="3.4.21.10" evidence="3 13"/>
<evidence type="ECO:0000256" key="13">
    <source>
        <dbReference type="PIRNR" id="PIRNR001141"/>
    </source>
</evidence>
<evidence type="ECO:0000313" key="18">
    <source>
        <dbReference type="RefSeq" id="XP_004700657.1"/>
    </source>
</evidence>
<evidence type="ECO:0000256" key="10">
    <source>
        <dbReference type="ARBA" id="ARBA00023157"/>
    </source>
</evidence>
<proteinExistence type="inferred from homology"/>
<evidence type="ECO:0000256" key="5">
    <source>
        <dbReference type="ARBA" id="ARBA00022670"/>
    </source>
</evidence>
<dbReference type="PRINTS" id="PR00722">
    <property type="entry name" value="CHYMOTRYPSIN"/>
</dbReference>
<keyword evidence="5 13" id="KW-0645">Protease</keyword>
<evidence type="ECO:0000256" key="2">
    <source>
        <dbReference type="ARBA" id="ARBA00003042"/>
    </source>
</evidence>
<evidence type="ECO:0000256" key="1">
    <source>
        <dbReference type="ARBA" id="ARBA00001656"/>
    </source>
</evidence>
<accession>A0ABM0IIC8</accession>
<dbReference type="SMART" id="SM00020">
    <property type="entry name" value="Tryp_SPc"/>
    <property type="match status" value="1"/>
</dbReference>
<evidence type="ECO:0000256" key="7">
    <source>
        <dbReference type="ARBA" id="ARBA00022801"/>
    </source>
</evidence>
<dbReference type="Pfam" id="PF00089">
    <property type="entry name" value="Trypsin"/>
    <property type="match status" value="1"/>
</dbReference>
<keyword evidence="11" id="KW-0325">Glycoprotein</keyword>
<evidence type="ECO:0000259" key="16">
    <source>
        <dbReference type="PROSITE" id="PS50240"/>
    </source>
</evidence>
<keyword evidence="8 13" id="KW-0720">Serine protease</keyword>
<evidence type="ECO:0000256" key="3">
    <source>
        <dbReference type="ARBA" id="ARBA00012050"/>
    </source>
</evidence>
<dbReference type="InterPro" id="IPR033116">
    <property type="entry name" value="TRYPSIN_SER"/>
</dbReference>
<comment type="similarity">
    <text evidence="13">Belongs to the peptidase S1 family.</text>
</comment>
<dbReference type="Gene3D" id="2.40.10.10">
    <property type="entry name" value="Trypsin-like serine proteases"/>
    <property type="match status" value="2"/>
</dbReference>
<evidence type="ECO:0000256" key="6">
    <source>
        <dbReference type="ARBA" id="ARBA00022729"/>
    </source>
</evidence>
<dbReference type="Proteomes" id="UP000694863">
    <property type="component" value="Unplaced"/>
</dbReference>
<feature type="chain" id="PRO_5046096407" description="Acrosin" evidence="15">
    <location>
        <begin position="20"/>
        <end position="426"/>
    </location>
</feature>
<feature type="region of interest" description="Disordered" evidence="14">
    <location>
        <begin position="297"/>
        <end position="393"/>
    </location>
</feature>
<dbReference type="PROSITE" id="PS00135">
    <property type="entry name" value="TRYPSIN_SER"/>
    <property type="match status" value="1"/>
</dbReference>
<evidence type="ECO:0000313" key="17">
    <source>
        <dbReference type="Proteomes" id="UP000694863"/>
    </source>
</evidence>
<dbReference type="PROSITE" id="PS50240">
    <property type="entry name" value="TRYPSIN_DOM"/>
    <property type="match status" value="1"/>
</dbReference>
<dbReference type="PROSITE" id="PS00134">
    <property type="entry name" value="TRYPSIN_HIS"/>
    <property type="match status" value="1"/>
</dbReference>
<dbReference type="InterPro" id="IPR043504">
    <property type="entry name" value="Peptidase_S1_PA_chymotrypsin"/>
</dbReference>
<dbReference type="InterPro" id="IPR001314">
    <property type="entry name" value="Peptidase_S1A"/>
</dbReference>
<evidence type="ECO:0000256" key="15">
    <source>
        <dbReference type="SAM" id="SignalP"/>
    </source>
</evidence>
<dbReference type="RefSeq" id="XP_004700657.1">
    <property type="nucleotide sequence ID" value="XM_004700600.1"/>
</dbReference>
<dbReference type="InterPro" id="IPR009003">
    <property type="entry name" value="Peptidase_S1_PA"/>
</dbReference>
<keyword evidence="17" id="KW-1185">Reference proteome</keyword>
<feature type="compositionally biased region" description="Pro residues" evidence="14">
    <location>
        <begin position="331"/>
        <end position="364"/>
    </location>
</feature>
<evidence type="ECO:0000256" key="11">
    <source>
        <dbReference type="ARBA" id="ARBA00023180"/>
    </source>
</evidence>
<feature type="signal peptide" evidence="15">
    <location>
        <begin position="1"/>
        <end position="19"/>
    </location>
</feature>
<dbReference type="InterPro" id="IPR001254">
    <property type="entry name" value="Trypsin_dom"/>
</dbReference>
<dbReference type="PANTHER" id="PTHR24252:SF8">
    <property type="entry name" value="ACROSIN"/>
    <property type="match status" value="1"/>
</dbReference>
<dbReference type="PANTHER" id="PTHR24252">
    <property type="entry name" value="ACROSIN-RELATED"/>
    <property type="match status" value="1"/>
</dbReference>
<comment type="subunit">
    <text evidence="12">Heavy chain (catalytic) and a light chain linked by two disulfide bonds. Forms a heterodimer with SERPINA5.</text>
</comment>
<dbReference type="InterPro" id="IPR018114">
    <property type="entry name" value="TRYPSIN_HIS"/>
</dbReference>
<protein>
    <recommendedName>
        <fullName evidence="4 13">Acrosin</fullName>
        <ecNumber evidence="3 13">3.4.21.10</ecNumber>
    </recommendedName>
</protein>
<keyword evidence="7 13" id="KW-0378">Hydrolase</keyword>
<feature type="compositionally biased region" description="Pro residues" evidence="14">
    <location>
        <begin position="301"/>
        <end position="315"/>
    </location>
</feature>
<keyword evidence="9" id="KW-0865">Zymogen</keyword>
<keyword evidence="6 15" id="KW-0732">Signal</keyword>
<sequence>MVEMLPTAILLVLAVSVVAKDNTTCDGPCGLRFRQNQQGGVRIVGGQTAPIGAWPWMVSVQFFTFYNSRRYHSCGGILLNSHWVLTAAHCFANKNKVYHWRLIFGASEVIYGHNMPVKPPMQERFVEKIVIHEKYSSALEQNDIALLKVTPPVPCGSFIGPACLPRFKAGPPTIPQACWVAGWGYVRESALRPSPILREARVSLIDLELCNSTEWYNGRIRSTQVCAGFPQGNIDTCQGDSGGPLMCKDNVENIFVVVGITSWGVGCARAKRPGVYTSTWSYLDWIASKIGSNVLHNIQPGTPPPPTPIKVPVRPPTAQSSSHPPWYYQRPPQPNPLHMPAVQPPPPPPSLPPPSPQSPPAHPPTHPHSHSHPQKPLQPPPPPPPPTTPSQALSFAKRLRFLIETLKGRSYYDIEEIEISEPASSL</sequence>
<feature type="domain" description="Peptidase S1" evidence="16">
    <location>
        <begin position="43"/>
        <end position="291"/>
    </location>
</feature>
<comment type="catalytic activity">
    <reaction evidence="1 13">
        <text>Preferential cleavage: Arg-|-Xaa, Lys-|-Xaa.</text>
        <dbReference type="EC" id="3.4.21.10"/>
    </reaction>
</comment>
<evidence type="ECO:0000256" key="9">
    <source>
        <dbReference type="ARBA" id="ARBA00023145"/>
    </source>
</evidence>
<dbReference type="PIRSF" id="PIRSF001141">
    <property type="entry name" value="Acrosin"/>
    <property type="match status" value="1"/>
</dbReference>
<comment type="function">
    <text evidence="2 13">Acrosin is the major protease of mammalian spermatozoa. It is a serine protease of trypsin-like cleavage specificity, it is synthesized in a zymogen form, proacrosin and stored in the acrosome.</text>
</comment>
<keyword evidence="10" id="KW-1015">Disulfide bond</keyword>
<name>A0ABM0IIC8_ECHTE</name>
<dbReference type="GeneID" id="101649792"/>
<evidence type="ECO:0000256" key="4">
    <source>
        <dbReference type="ARBA" id="ARBA00017161"/>
    </source>
</evidence>
<dbReference type="InterPro" id="IPR012267">
    <property type="entry name" value="Pept_S1A_acrosin"/>
</dbReference>
<gene>
    <name evidence="18" type="primary">ACR</name>
</gene>
<feature type="compositionally biased region" description="Pro residues" evidence="14">
    <location>
        <begin position="376"/>
        <end position="388"/>
    </location>
</feature>
<evidence type="ECO:0000256" key="14">
    <source>
        <dbReference type="SAM" id="MobiDB-lite"/>
    </source>
</evidence>
<dbReference type="SUPFAM" id="SSF50494">
    <property type="entry name" value="Trypsin-like serine proteases"/>
    <property type="match status" value="1"/>
</dbReference>
<reference evidence="18" key="1">
    <citation type="submission" date="2025-08" db="UniProtKB">
        <authorList>
            <consortium name="RefSeq"/>
        </authorList>
    </citation>
    <scope>IDENTIFICATION</scope>
</reference>